<dbReference type="AlphaFoldDB" id="A0A254N3A7"/>
<sequence length="252" mass="25888">MLGVTDETLMAWVDGELPPAEAARVAEAVAQDATLAARAARLRALNDQLRQAFAAELAEPVPDTLAAAARGEPLAAPAGSARVVSLSSRRASRSRPTWQWAAWGGLAATVAMAAVLLPQWAPGTSGGTVQAQADGHLVARGALAEALEHGLSGEMRPDGTRLLLSFRDRSGEFCRSFAAPAGRGLACRAAGQWQVVVLTAPAAAAASVPADRLRLASADLPAAVLDAIDQRIAGLALDAAQERAARDAAWAP</sequence>
<comment type="caution">
    <text evidence="1">The sequence shown here is derived from an EMBL/GenBank/DDBJ whole genome shotgun (WGS) entry which is preliminary data.</text>
</comment>
<organism evidence="1 2">
    <name type="scientific">Roseateles puraquae</name>
    <dbReference type="NCBI Taxonomy" id="431059"/>
    <lineage>
        <taxon>Bacteria</taxon>
        <taxon>Pseudomonadati</taxon>
        <taxon>Pseudomonadota</taxon>
        <taxon>Betaproteobacteria</taxon>
        <taxon>Burkholderiales</taxon>
        <taxon>Sphaerotilaceae</taxon>
        <taxon>Roseateles</taxon>
    </lineage>
</organism>
<evidence type="ECO:0008006" key="3">
    <source>
        <dbReference type="Google" id="ProtNLM"/>
    </source>
</evidence>
<protein>
    <recommendedName>
        <fullName evidence="3">Anti-sigma factor</fullName>
    </recommendedName>
</protein>
<keyword evidence="2" id="KW-1185">Reference proteome</keyword>
<gene>
    <name evidence="1" type="ORF">CDO81_17440</name>
</gene>
<accession>A0A254N3A7</accession>
<evidence type="ECO:0000313" key="2">
    <source>
        <dbReference type="Proteomes" id="UP000197446"/>
    </source>
</evidence>
<proteinExistence type="predicted"/>
<evidence type="ECO:0000313" key="1">
    <source>
        <dbReference type="EMBL" id="OWR02615.1"/>
    </source>
</evidence>
<dbReference type="Proteomes" id="UP000197446">
    <property type="component" value="Unassembled WGS sequence"/>
</dbReference>
<dbReference type="OrthoDB" id="5702022at2"/>
<dbReference type="RefSeq" id="WP_088484505.1">
    <property type="nucleotide sequence ID" value="NZ_NISI01000007.1"/>
</dbReference>
<dbReference type="EMBL" id="NISI01000007">
    <property type="protein sequence ID" value="OWR02615.1"/>
    <property type="molecule type" value="Genomic_DNA"/>
</dbReference>
<name>A0A254N3A7_9BURK</name>
<reference evidence="1 2" key="1">
    <citation type="journal article" date="2007" name="Int. J. Syst. Evol. Microbiol.">
        <title>Description of Pelomonas aquatica sp. nov. and Pelomonas puraquae sp. nov., isolated from industrial and haemodialysis water.</title>
        <authorList>
            <person name="Gomila M."/>
            <person name="Bowien B."/>
            <person name="Falsen E."/>
            <person name="Moore E.R."/>
            <person name="Lalucat J."/>
        </authorList>
    </citation>
    <scope>NUCLEOTIDE SEQUENCE [LARGE SCALE GENOMIC DNA]</scope>
    <source>
        <strain evidence="1 2">CCUG 52769</strain>
    </source>
</reference>